<evidence type="ECO:0000259" key="1">
    <source>
        <dbReference type="Pfam" id="PF12728"/>
    </source>
</evidence>
<feature type="domain" description="Helix-turn-helix" evidence="1">
    <location>
        <begin position="24"/>
        <end position="67"/>
    </location>
</feature>
<reference evidence="3" key="1">
    <citation type="submission" date="2019-10" db="EMBL/GenBank/DDBJ databases">
        <title>Lacipirellula parvula gen. nov., sp. nov., representing a lineage of planctomycetes widespread in freshwater anoxic habitats, and description of the family Lacipirellulaceae.</title>
        <authorList>
            <person name="Dedysh S.N."/>
            <person name="Kulichevskaya I.S."/>
            <person name="Beletsky A.V."/>
            <person name="Rakitin A.L."/>
            <person name="Mardanov A.V."/>
            <person name="Ivanova A.A."/>
            <person name="Saltykova V.X."/>
            <person name="Rijpstra W.I.C."/>
            <person name="Sinninghe Damste J.S."/>
            <person name="Ravin N.V."/>
        </authorList>
    </citation>
    <scope>NUCLEOTIDE SEQUENCE [LARGE SCALE GENOMIC DNA]</scope>
    <source>
        <strain evidence="3">PX69</strain>
    </source>
</reference>
<dbReference type="AlphaFoldDB" id="A0A5K7XFQ0"/>
<evidence type="ECO:0000313" key="2">
    <source>
        <dbReference type="EMBL" id="BBO33063.1"/>
    </source>
</evidence>
<organism evidence="2 3">
    <name type="scientific">Lacipirellula parvula</name>
    <dbReference type="NCBI Taxonomy" id="2650471"/>
    <lineage>
        <taxon>Bacteria</taxon>
        <taxon>Pseudomonadati</taxon>
        <taxon>Planctomycetota</taxon>
        <taxon>Planctomycetia</taxon>
        <taxon>Pirellulales</taxon>
        <taxon>Lacipirellulaceae</taxon>
        <taxon>Lacipirellula</taxon>
    </lineage>
</organism>
<evidence type="ECO:0000313" key="3">
    <source>
        <dbReference type="Proteomes" id="UP000326837"/>
    </source>
</evidence>
<dbReference type="Pfam" id="PF12728">
    <property type="entry name" value="HTH_17"/>
    <property type="match status" value="1"/>
</dbReference>
<keyword evidence="3" id="KW-1185">Reference proteome</keyword>
<dbReference type="Proteomes" id="UP000326837">
    <property type="component" value="Chromosome"/>
</dbReference>
<name>A0A5K7XFQ0_9BACT</name>
<dbReference type="InterPro" id="IPR041657">
    <property type="entry name" value="HTH_17"/>
</dbReference>
<sequence length="68" mass="7780">MNSPSPQPDRRPTLSDARLAFSEAETAEMLGIAKHVLRDARYRGEIRAKKIGRCWHYPKDAIHEFLAC</sequence>
<dbReference type="RefSeq" id="WP_152098922.1">
    <property type="nucleotide sequence ID" value="NZ_AP021861.1"/>
</dbReference>
<dbReference type="EMBL" id="AP021861">
    <property type="protein sequence ID" value="BBO33063.1"/>
    <property type="molecule type" value="Genomic_DNA"/>
</dbReference>
<accession>A0A5K7XFQ0</accession>
<proteinExistence type="predicted"/>
<gene>
    <name evidence="2" type="ORF">PLANPX_2675</name>
</gene>
<protein>
    <recommendedName>
        <fullName evidence="1">Helix-turn-helix domain-containing protein</fullName>
    </recommendedName>
</protein>
<dbReference type="KEGG" id="lpav:PLANPX_2675"/>